<feature type="domain" description="HTH iclR-type" evidence="4">
    <location>
        <begin position="8"/>
        <end position="71"/>
    </location>
</feature>
<dbReference type="InterPro" id="IPR029016">
    <property type="entry name" value="GAF-like_dom_sf"/>
</dbReference>
<dbReference type="PROSITE" id="PS51077">
    <property type="entry name" value="HTH_ICLR"/>
    <property type="match status" value="1"/>
</dbReference>
<dbReference type="InterPro" id="IPR036388">
    <property type="entry name" value="WH-like_DNA-bd_sf"/>
</dbReference>
<dbReference type="GO" id="GO:0003700">
    <property type="term" value="F:DNA-binding transcription factor activity"/>
    <property type="evidence" value="ECO:0007669"/>
    <property type="project" value="TreeGrafter"/>
</dbReference>
<dbReference type="GO" id="GO:0003677">
    <property type="term" value="F:DNA binding"/>
    <property type="evidence" value="ECO:0007669"/>
    <property type="project" value="UniProtKB-KW"/>
</dbReference>
<gene>
    <name evidence="6" type="ORF">A6F49_02400</name>
</gene>
<dbReference type="STRING" id="1837282.A6F49_02400"/>
<evidence type="ECO:0000313" key="7">
    <source>
        <dbReference type="Proteomes" id="UP000078292"/>
    </source>
</evidence>
<dbReference type="GO" id="GO:0045892">
    <property type="term" value="P:negative regulation of DNA-templated transcription"/>
    <property type="evidence" value="ECO:0007669"/>
    <property type="project" value="TreeGrafter"/>
</dbReference>
<dbReference type="Pfam" id="PF09339">
    <property type="entry name" value="HTH_IclR"/>
    <property type="match status" value="1"/>
</dbReference>
<dbReference type="InterPro" id="IPR005471">
    <property type="entry name" value="Tscrpt_reg_IclR_N"/>
</dbReference>
<dbReference type="Pfam" id="PF01614">
    <property type="entry name" value="IclR_C"/>
    <property type="match status" value="1"/>
</dbReference>
<dbReference type="PANTHER" id="PTHR30136">
    <property type="entry name" value="HELIX-TURN-HELIX TRANSCRIPTIONAL REGULATOR, ICLR FAMILY"/>
    <property type="match status" value="1"/>
</dbReference>
<feature type="domain" description="IclR-ED" evidence="5">
    <location>
        <begin position="72"/>
        <end position="251"/>
    </location>
</feature>
<name>A0A1B7LUL0_9MICC</name>
<keyword evidence="3" id="KW-0804">Transcription</keyword>
<dbReference type="PANTHER" id="PTHR30136:SF24">
    <property type="entry name" value="HTH-TYPE TRANSCRIPTIONAL REPRESSOR ALLR"/>
    <property type="match status" value="1"/>
</dbReference>
<dbReference type="AlphaFoldDB" id="A0A1B7LUL0"/>
<dbReference type="OrthoDB" id="4068713at2"/>
<dbReference type="InterPro" id="IPR014757">
    <property type="entry name" value="Tscrpt_reg_IclR_C"/>
</dbReference>
<sequence>MANSPSGESLISRAVRVLAALADQNPRGRSVRETADIAGLPVSTTYRLLAELEIEGLVTRVEANSGWKHGTRLWELALSGAPLEGLREAAVAAMEDLVANLEVHVSLGILDRNEVLYIERFAPHALTENITAVAGRLPAHATSAGLVLMAYAKQVDQDLLLSRKLKKFTATTLTDPGELRRVLAAIRRDGYFIAPGSIIPESTGVAVPIFGEMGHAIAALTIIVPVSDEAPERFVSHLKFASAGIQRQLGVEPNRGVEFARRTVPSPRHI</sequence>
<dbReference type="RefSeq" id="WP_043055816.1">
    <property type="nucleotide sequence ID" value="NZ_LXEY01000117.1"/>
</dbReference>
<dbReference type="SUPFAM" id="SSF55781">
    <property type="entry name" value="GAF domain-like"/>
    <property type="match status" value="1"/>
</dbReference>
<reference evidence="6 7" key="1">
    <citation type="submission" date="2016-04" db="EMBL/GenBank/DDBJ databases">
        <title>First whole genome shotgun sequence of the bacterium Enteractinococcus sp. strain UASWS1574.</title>
        <authorList>
            <person name="Crovadore J."/>
            <person name="Chablais R."/>
            <person name="Lefort F."/>
        </authorList>
    </citation>
    <scope>NUCLEOTIDE SEQUENCE [LARGE SCALE GENOMIC DNA]</scope>
    <source>
        <strain evidence="6 7">UASWS1574</strain>
    </source>
</reference>
<accession>A0A1B7LUL0</accession>
<evidence type="ECO:0000313" key="6">
    <source>
        <dbReference type="EMBL" id="OAV51148.1"/>
    </source>
</evidence>
<keyword evidence="2" id="KW-0238">DNA-binding</keyword>
<comment type="caution">
    <text evidence="6">The sequence shown here is derived from an EMBL/GenBank/DDBJ whole genome shotgun (WGS) entry which is preliminary data.</text>
</comment>
<keyword evidence="1" id="KW-0805">Transcription regulation</keyword>
<dbReference type="Gene3D" id="1.10.10.10">
    <property type="entry name" value="Winged helix-like DNA-binding domain superfamily/Winged helix DNA-binding domain"/>
    <property type="match status" value="1"/>
</dbReference>
<dbReference type="InterPro" id="IPR036390">
    <property type="entry name" value="WH_DNA-bd_sf"/>
</dbReference>
<dbReference type="EMBL" id="LXEY01000117">
    <property type="protein sequence ID" value="OAV51148.1"/>
    <property type="molecule type" value="Genomic_DNA"/>
</dbReference>
<evidence type="ECO:0000256" key="1">
    <source>
        <dbReference type="ARBA" id="ARBA00023015"/>
    </source>
</evidence>
<dbReference type="Proteomes" id="UP000078292">
    <property type="component" value="Unassembled WGS sequence"/>
</dbReference>
<dbReference type="SUPFAM" id="SSF46785">
    <property type="entry name" value="Winged helix' DNA-binding domain"/>
    <property type="match status" value="1"/>
</dbReference>
<dbReference type="Gene3D" id="3.30.450.40">
    <property type="match status" value="1"/>
</dbReference>
<proteinExistence type="predicted"/>
<dbReference type="InterPro" id="IPR050707">
    <property type="entry name" value="HTH_MetabolicPath_Reg"/>
</dbReference>
<evidence type="ECO:0000259" key="5">
    <source>
        <dbReference type="PROSITE" id="PS51078"/>
    </source>
</evidence>
<protein>
    <submittedName>
        <fullName evidence="6">IclR family transcriptional regulator</fullName>
    </submittedName>
</protein>
<dbReference type="SMART" id="SM00346">
    <property type="entry name" value="HTH_ICLR"/>
    <property type="match status" value="1"/>
</dbReference>
<organism evidence="6 7">
    <name type="scientific">Enteractinococcus helveticum</name>
    <dbReference type="NCBI Taxonomy" id="1837282"/>
    <lineage>
        <taxon>Bacteria</taxon>
        <taxon>Bacillati</taxon>
        <taxon>Actinomycetota</taxon>
        <taxon>Actinomycetes</taxon>
        <taxon>Micrococcales</taxon>
        <taxon>Micrococcaceae</taxon>
    </lineage>
</organism>
<dbReference type="PROSITE" id="PS51078">
    <property type="entry name" value="ICLR_ED"/>
    <property type="match status" value="1"/>
</dbReference>
<evidence type="ECO:0000256" key="2">
    <source>
        <dbReference type="ARBA" id="ARBA00023125"/>
    </source>
</evidence>
<evidence type="ECO:0000256" key="3">
    <source>
        <dbReference type="ARBA" id="ARBA00023163"/>
    </source>
</evidence>
<keyword evidence="7" id="KW-1185">Reference proteome</keyword>
<evidence type="ECO:0000259" key="4">
    <source>
        <dbReference type="PROSITE" id="PS51077"/>
    </source>
</evidence>